<dbReference type="EMBL" id="FQTV01000004">
    <property type="protein sequence ID" value="SHE99624.1"/>
    <property type="molecule type" value="Genomic_DNA"/>
</dbReference>
<protein>
    <recommendedName>
        <fullName evidence="3">DUF5123 domain-containing protein</fullName>
    </recommendedName>
</protein>
<sequence>MKHKLLYFFTAILMAISIYSCKDEDLVGPKESEREFMTMFRDYKTTGISNDIYSSGIKQGTKNDIYLNWFGIDGAAGYRIKMVIQGTSFDTDCLIDTIVGPDVLSMTIPDLQYEVAFRFAIQTLSKRGEAYNSKWFGYGDGAHPADYIGYTTLTRGSNIPKVITVSNVTETTMRVNFDLTAKTNDVNLEVVDGKFPLDQITIAPSYDNKDLPSQSIKLTQEDIQRGYIDVQNLSSNAVYVVNGLNNRVKRYWDRLYNTVMVRMKGKIGAPITIKYNYDPNDTIQGAHTYKACRIDTVLQKYMSDNSLAEGTVFLLESGKTYYMQNTITMSKGFTLKTTGTEKATVLMGVGKDANGNPYSCNFSFGRNAMNGEMGGINVESIVFDNIKFDCPEAYNYLNKPATTTIGLGNYFINQYSQAMPFILESFEVRNCEFQHMVRGWVRFQGNSYRIVRHWITDNCLFYNCGVYDSNGRGYAWVQEDAANDNTTIYNDMNITNCSFIDSPRDNFLSEAKNRAWGTDVKWNINVSNNTFFNFSTRSNGRLLFSMRYNPSNSSFTVEKNLFIQHKADGDTRSMYLQGMDIRNFNGVNFYVRNNYSTNTNLNKGSIFSSNGFSSTSQGAGKSNVYGKDETEVKLGVVGISPTDLMVSPNALGKNGDINMHEYDLNGLYYKNTDAVRNHEIYKLGIGDPRWRKFVTPN</sequence>
<gene>
    <name evidence="1" type="ORF">SAMN05444405_104189</name>
</gene>
<dbReference type="SUPFAM" id="SSF51126">
    <property type="entry name" value="Pectin lyase-like"/>
    <property type="match status" value="1"/>
</dbReference>
<evidence type="ECO:0000313" key="1">
    <source>
        <dbReference type="EMBL" id="SHE99624.1"/>
    </source>
</evidence>
<dbReference type="OrthoDB" id="1290180at2"/>
<dbReference type="InterPro" id="IPR011050">
    <property type="entry name" value="Pectin_lyase_fold/virulence"/>
</dbReference>
<evidence type="ECO:0008006" key="3">
    <source>
        <dbReference type="Google" id="ProtNLM"/>
    </source>
</evidence>
<evidence type="ECO:0000313" key="2">
    <source>
        <dbReference type="Proteomes" id="UP000184509"/>
    </source>
</evidence>
<dbReference type="AlphaFoldDB" id="A0A1M4Y1C1"/>
<keyword evidence="2" id="KW-1185">Reference proteome</keyword>
<dbReference type="Proteomes" id="UP000184509">
    <property type="component" value="Unassembled WGS sequence"/>
</dbReference>
<proteinExistence type="predicted"/>
<dbReference type="STRING" id="1297750.SAMN05444405_104189"/>
<accession>A0A1M4Y1C1</accession>
<dbReference type="RefSeq" id="WP_073399979.1">
    <property type="nucleotide sequence ID" value="NZ_FQTV01000004.1"/>
</dbReference>
<name>A0A1M4Y1C1_9BACE</name>
<organism evidence="1 2">
    <name type="scientific">Bacteroides luti</name>
    <dbReference type="NCBI Taxonomy" id="1297750"/>
    <lineage>
        <taxon>Bacteria</taxon>
        <taxon>Pseudomonadati</taxon>
        <taxon>Bacteroidota</taxon>
        <taxon>Bacteroidia</taxon>
        <taxon>Bacteroidales</taxon>
        <taxon>Bacteroidaceae</taxon>
        <taxon>Bacteroides</taxon>
    </lineage>
</organism>
<dbReference type="PROSITE" id="PS51257">
    <property type="entry name" value="PROKAR_LIPOPROTEIN"/>
    <property type="match status" value="1"/>
</dbReference>
<reference evidence="2" key="1">
    <citation type="submission" date="2016-11" db="EMBL/GenBank/DDBJ databases">
        <authorList>
            <person name="Varghese N."/>
            <person name="Submissions S."/>
        </authorList>
    </citation>
    <scope>NUCLEOTIDE SEQUENCE [LARGE SCALE GENOMIC DNA]</scope>
    <source>
        <strain evidence="2">DSM 26991</strain>
    </source>
</reference>